<dbReference type="PANTHER" id="PTHR30204:SF98">
    <property type="entry name" value="HTH-TYPE TRANSCRIPTIONAL REGULATOR ADHR"/>
    <property type="match status" value="1"/>
</dbReference>
<dbReference type="InterPro" id="IPR000551">
    <property type="entry name" value="MerR-type_HTH_dom"/>
</dbReference>
<dbReference type="EMBL" id="CAADJA010000002">
    <property type="protein sequence ID" value="VFS45540.1"/>
    <property type="molecule type" value="Genomic_DNA"/>
</dbReference>
<protein>
    <submittedName>
        <fullName evidence="4">HTH-type transcriptional regulator AdhR</fullName>
    </submittedName>
    <submittedName>
        <fullName evidence="3">MerR family transcriptional regulator</fullName>
    </submittedName>
</protein>
<gene>
    <name evidence="4" type="primary">adhR</name>
    <name evidence="3" type="ORF">CRN84_25980</name>
    <name evidence="4" type="ORF">NCTC12282_00417</name>
</gene>
<evidence type="ECO:0000313" key="5">
    <source>
        <dbReference type="Proteomes" id="UP000224974"/>
    </source>
</evidence>
<dbReference type="RefSeq" id="WP_036017161.1">
    <property type="nucleotide sequence ID" value="NZ_BRLG01000010.1"/>
</dbReference>
<evidence type="ECO:0000313" key="4">
    <source>
        <dbReference type="EMBL" id="VFS45540.1"/>
    </source>
</evidence>
<dbReference type="Gene3D" id="1.10.1660.10">
    <property type="match status" value="1"/>
</dbReference>
<dbReference type="InterPro" id="IPR047057">
    <property type="entry name" value="MerR_fam"/>
</dbReference>
<dbReference type="PANTHER" id="PTHR30204">
    <property type="entry name" value="REDOX-CYCLING DRUG-SENSING TRANSCRIPTIONAL ACTIVATOR SOXR"/>
    <property type="match status" value="1"/>
</dbReference>
<dbReference type="OrthoDB" id="9808480at2"/>
<dbReference type="Proteomes" id="UP000224974">
    <property type="component" value="Unassembled WGS sequence"/>
</dbReference>
<dbReference type="PROSITE" id="PS50937">
    <property type="entry name" value="HTH_MERR_2"/>
    <property type="match status" value="1"/>
</dbReference>
<dbReference type="AlphaFoldDB" id="A0A2C6DUK3"/>
<proteinExistence type="predicted"/>
<dbReference type="SMART" id="SM00422">
    <property type="entry name" value="HTH_MERR"/>
    <property type="match status" value="1"/>
</dbReference>
<dbReference type="GO" id="GO:0003700">
    <property type="term" value="F:DNA-binding transcription factor activity"/>
    <property type="evidence" value="ECO:0007669"/>
    <property type="project" value="InterPro"/>
</dbReference>
<evidence type="ECO:0000313" key="6">
    <source>
        <dbReference type="Proteomes" id="UP000373449"/>
    </source>
</evidence>
<feature type="domain" description="HTH merR-type" evidence="2">
    <location>
        <begin position="1"/>
        <end position="69"/>
    </location>
</feature>
<evidence type="ECO:0000256" key="1">
    <source>
        <dbReference type="ARBA" id="ARBA00023125"/>
    </source>
</evidence>
<dbReference type="Pfam" id="PF13411">
    <property type="entry name" value="MerR_1"/>
    <property type="match status" value="1"/>
</dbReference>
<keyword evidence="1" id="KW-0238">DNA-binding</keyword>
<evidence type="ECO:0000259" key="2">
    <source>
        <dbReference type="PROSITE" id="PS50937"/>
    </source>
</evidence>
<accession>A0A2C6DUK3</accession>
<dbReference type="InterPro" id="IPR009061">
    <property type="entry name" value="DNA-bd_dom_put_sf"/>
</dbReference>
<dbReference type="SUPFAM" id="SSF46955">
    <property type="entry name" value="Putative DNA-binding domain"/>
    <property type="match status" value="1"/>
</dbReference>
<dbReference type="GO" id="GO:0003677">
    <property type="term" value="F:DNA binding"/>
    <property type="evidence" value="ECO:0007669"/>
    <property type="project" value="UniProtKB-KW"/>
</dbReference>
<dbReference type="CDD" id="cd01109">
    <property type="entry name" value="HTH_YyaN"/>
    <property type="match status" value="1"/>
</dbReference>
<dbReference type="Proteomes" id="UP000373449">
    <property type="component" value="Unassembled WGS sequence"/>
</dbReference>
<reference evidence="4 6" key="3">
    <citation type="submission" date="2019-03" db="EMBL/GenBank/DDBJ databases">
        <authorList>
            <consortium name="Pathogen Informatics"/>
        </authorList>
    </citation>
    <scope>NUCLEOTIDE SEQUENCE [LARGE SCALE GENOMIC DNA]</scope>
    <source>
        <strain evidence="4 6">NCTC12282</strain>
    </source>
</reference>
<reference evidence="3" key="1">
    <citation type="submission" date="2017-09" db="EMBL/GenBank/DDBJ databases">
        <title>FDA dAtabase for Regulatory Grade micrObial Sequences (FDA-ARGOS): Supporting development and validation of Infectious Disease Dx tests.</title>
        <authorList>
            <person name="Minogue T."/>
            <person name="Wolcott M."/>
            <person name="Wasieloski L."/>
            <person name="Aguilar W."/>
            <person name="Moore D."/>
            <person name="Tallon L.J."/>
            <person name="Sadzewicz L."/>
            <person name="Ott S."/>
            <person name="Zhao X."/>
            <person name="Nagaraj S."/>
            <person name="Vavikolanu K."/>
            <person name="Aluvathingal J."/>
            <person name="Nadendla S."/>
            <person name="Sichtig H."/>
        </authorList>
    </citation>
    <scope>NUCLEOTIDE SEQUENCE</scope>
    <source>
        <strain evidence="3">FDAARGOS_387</strain>
    </source>
</reference>
<organism evidence="3 5">
    <name type="scientific">Budvicia aquatica</name>
    <dbReference type="NCBI Taxonomy" id="82979"/>
    <lineage>
        <taxon>Bacteria</taxon>
        <taxon>Pseudomonadati</taxon>
        <taxon>Pseudomonadota</taxon>
        <taxon>Gammaproteobacteria</taxon>
        <taxon>Enterobacterales</taxon>
        <taxon>Budviciaceae</taxon>
        <taxon>Budvicia</taxon>
    </lineage>
</organism>
<keyword evidence="5" id="KW-1185">Reference proteome</keyword>
<dbReference type="PROSITE" id="PS00552">
    <property type="entry name" value="HTH_MERR_1"/>
    <property type="match status" value="1"/>
</dbReference>
<dbReference type="EMBL" id="PDDX01000001">
    <property type="protein sequence ID" value="PHI32514.1"/>
    <property type="molecule type" value="Genomic_DNA"/>
</dbReference>
<evidence type="ECO:0000313" key="3">
    <source>
        <dbReference type="EMBL" id="PHI32514.1"/>
    </source>
</evidence>
<dbReference type="STRING" id="1111728.GCA_000427805_04848"/>
<dbReference type="PRINTS" id="PR00040">
    <property type="entry name" value="HTHMERR"/>
</dbReference>
<reference evidence="5" key="2">
    <citation type="submission" date="2017-09" db="EMBL/GenBank/DDBJ databases">
        <title>FDA dAtabase for Regulatory Grade micrObial Sequences (FDA-ARGOS): Supporting development and validation of Infectious Disease Dx tests.</title>
        <authorList>
            <person name="Minogue T."/>
            <person name="Wolcott M."/>
            <person name="Wasieloski L."/>
            <person name="Aguilar W."/>
            <person name="Moore D."/>
            <person name="Tallon L."/>
            <person name="Sadzewicz L."/>
            <person name="Ott S."/>
            <person name="Zhao X."/>
            <person name="Nagaraj S."/>
            <person name="Vavikolanu K."/>
            <person name="Aluvathingal J."/>
            <person name="Nadendla S."/>
            <person name="Sichtig H."/>
        </authorList>
    </citation>
    <scope>NUCLEOTIDE SEQUENCE [LARGE SCALE GENOMIC DNA]</scope>
    <source>
        <strain evidence="5">FDAARGOS_387</strain>
    </source>
</reference>
<sequence length="124" mass="14234">MKISALAKRTGLSVHTLRYYERIGLIPPVFRDTSGQRDYDESALSRLEFLGKLKTTGMPLSEILNYVELVTSGPETVQQRRAILIEHREKVRRHVAELNHCLLVLDKKIDGYINHQIFDKTGES</sequence>
<name>A0A2C6DUK3_9GAMM</name>